<dbReference type="GO" id="GO:0051301">
    <property type="term" value="P:cell division"/>
    <property type="evidence" value="ECO:0007669"/>
    <property type="project" value="UniProtKB-KW"/>
</dbReference>
<comment type="function">
    <text evidence="7 8">Cell wall formation. Catalyzes the addition of glutamate to the nucleotide precursor UDP-N-acetylmuramoyl-L-alanine (UMA).</text>
</comment>
<dbReference type="GO" id="GO:0071555">
    <property type="term" value="P:cell wall organization"/>
    <property type="evidence" value="ECO:0007669"/>
    <property type="project" value="UniProtKB-KW"/>
</dbReference>
<proteinExistence type="inferred from homology"/>
<dbReference type="InterPro" id="IPR004101">
    <property type="entry name" value="Mur_ligase_C"/>
</dbReference>
<keyword evidence="3 7" id="KW-0963">Cytoplasm</keyword>
<dbReference type="UniPathway" id="UPA00219"/>
<dbReference type="PANTHER" id="PTHR43692:SF1">
    <property type="entry name" value="UDP-N-ACETYLMURAMOYLALANINE--D-GLUTAMATE LIGASE"/>
    <property type="match status" value="1"/>
</dbReference>
<dbReference type="InterPro" id="IPR013221">
    <property type="entry name" value="Mur_ligase_cen"/>
</dbReference>
<dbReference type="Pfam" id="PF21799">
    <property type="entry name" value="MurD-like_N"/>
    <property type="match status" value="1"/>
</dbReference>
<dbReference type="Proteomes" id="UP000256763">
    <property type="component" value="Unassembled WGS sequence"/>
</dbReference>
<reference evidence="12" key="1">
    <citation type="submission" date="2017-05" db="EMBL/GenBank/DDBJ databases">
        <authorList>
            <person name="Sharma S."/>
            <person name="Sidhu C."/>
            <person name="Pinnaka A.K."/>
        </authorList>
    </citation>
    <scope>NUCLEOTIDE SEQUENCE [LARGE SCALE GENOMIC DNA]</scope>
    <source>
        <strain evidence="12">AK93</strain>
    </source>
</reference>
<dbReference type="GO" id="GO:0008360">
    <property type="term" value="P:regulation of cell shape"/>
    <property type="evidence" value="ECO:0007669"/>
    <property type="project" value="UniProtKB-KW"/>
</dbReference>
<keyword evidence="4 7" id="KW-0436">Ligase</keyword>
<evidence type="ECO:0000313" key="12">
    <source>
        <dbReference type="Proteomes" id="UP000256763"/>
    </source>
</evidence>
<evidence type="ECO:0000256" key="5">
    <source>
        <dbReference type="ARBA" id="ARBA00022741"/>
    </source>
</evidence>
<keyword evidence="7 8" id="KW-0131">Cell cycle</keyword>
<dbReference type="GO" id="GO:0009252">
    <property type="term" value="P:peptidoglycan biosynthetic process"/>
    <property type="evidence" value="ECO:0007669"/>
    <property type="project" value="UniProtKB-UniRule"/>
</dbReference>
<gene>
    <name evidence="7" type="primary">murD</name>
    <name evidence="11" type="ORF">CAL65_08200</name>
</gene>
<dbReference type="GO" id="GO:0005524">
    <property type="term" value="F:ATP binding"/>
    <property type="evidence" value="ECO:0007669"/>
    <property type="project" value="UniProtKB-UniRule"/>
</dbReference>
<evidence type="ECO:0000259" key="10">
    <source>
        <dbReference type="Pfam" id="PF08245"/>
    </source>
</evidence>
<comment type="subcellular location">
    <subcellularLocation>
        <location evidence="1 7 8">Cytoplasm</location>
    </subcellularLocation>
</comment>
<dbReference type="AlphaFoldDB" id="A0A3E0WYK7"/>
<dbReference type="GO" id="GO:0005737">
    <property type="term" value="C:cytoplasm"/>
    <property type="evidence" value="ECO:0007669"/>
    <property type="project" value="UniProtKB-SubCell"/>
</dbReference>
<name>A0A3E0WYK7_9GAMM</name>
<comment type="catalytic activity">
    <reaction evidence="7 8">
        <text>UDP-N-acetyl-alpha-D-muramoyl-L-alanine + D-glutamate + ATP = UDP-N-acetyl-alpha-D-muramoyl-L-alanyl-D-glutamate + ADP + phosphate + H(+)</text>
        <dbReference type="Rhea" id="RHEA:16429"/>
        <dbReference type="ChEBI" id="CHEBI:15378"/>
        <dbReference type="ChEBI" id="CHEBI:29986"/>
        <dbReference type="ChEBI" id="CHEBI:30616"/>
        <dbReference type="ChEBI" id="CHEBI:43474"/>
        <dbReference type="ChEBI" id="CHEBI:83898"/>
        <dbReference type="ChEBI" id="CHEBI:83900"/>
        <dbReference type="ChEBI" id="CHEBI:456216"/>
        <dbReference type="EC" id="6.3.2.9"/>
    </reaction>
</comment>
<keyword evidence="7 8" id="KW-0132">Cell division</keyword>
<evidence type="ECO:0000256" key="1">
    <source>
        <dbReference type="ARBA" id="ARBA00004496"/>
    </source>
</evidence>
<keyword evidence="5 7" id="KW-0547">Nucleotide-binding</keyword>
<dbReference type="InterPro" id="IPR005762">
    <property type="entry name" value="MurD"/>
</dbReference>
<evidence type="ECO:0000256" key="4">
    <source>
        <dbReference type="ARBA" id="ARBA00022598"/>
    </source>
</evidence>
<dbReference type="SUPFAM" id="SSF53244">
    <property type="entry name" value="MurD-like peptide ligases, peptide-binding domain"/>
    <property type="match status" value="1"/>
</dbReference>
<keyword evidence="6 7" id="KW-0067">ATP-binding</keyword>
<keyword evidence="7 8" id="KW-0961">Cell wall biogenesis/degradation</keyword>
<dbReference type="OrthoDB" id="9809796at2"/>
<evidence type="ECO:0000259" key="9">
    <source>
        <dbReference type="Pfam" id="PF02875"/>
    </source>
</evidence>
<dbReference type="InterPro" id="IPR036615">
    <property type="entry name" value="Mur_ligase_C_dom_sf"/>
</dbReference>
<dbReference type="HAMAP" id="MF_00639">
    <property type="entry name" value="MurD"/>
    <property type="match status" value="1"/>
</dbReference>
<keyword evidence="7 8" id="KW-0573">Peptidoglycan synthesis</keyword>
<evidence type="ECO:0000256" key="7">
    <source>
        <dbReference type="HAMAP-Rule" id="MF_00639"/>
    </source>
</evidence>
<dbReference type="RefSeq" id="WP_116301610.1">
    <property type="nucleotide sequence ID" value="NZ_NFZV01000005.1"/>
</dbReference>
<evidence type="ECO:0000256" key="8">
    <source>
        <dbReference type="RuleBase" id="RU003664"/>
    </source>
</evidence>
<keyword evidence="7 8" id="KW-0133">Cell shape</keyword>
<dbReference type="GO" id="GO:0008764">
    <property type="term" value="F:UDP-N-acetylmuramoylalanine-D-glutamate ligase activity"/>
    <property type="evidence" value="ECO:0007669"/>
    <property type="project" value="UniProtKB-UniRule"/>
</dbReference>
<dbReference type="Pfam" id="PF02875">
    <property type="entry name" value="Mur_ligase_C"/>
    <property type="match status" value="1"/>
</dbReference>
<sequence length="448" mass="46255">MADAAVTTRGMTVVVGLGATGLACARFLHARGVPVMVTDSRPQPPGLAAARQELPAVPLALGGFDEPALCAAAEVVVSPGVALDEPALKAAAAAGVAMVSEIELFARYAQAPVVAITGSNGKSTVTTLLGRMAELAGIDVAVGGNLGTPALELLREPEPELYVLELSSFQLETTSGLNPRAAVVLNISPDHMDRYADLAAYAEAKRRIFAGTGVMVLNQDDSAVVAMADANRRCVPFSLQKAPADGFGVVRRDGETWLVARGEPLLPAGELRLPGQHNLANALAACALAEAVAIPTPAVLEALRTYPGLSHRTQWVGEANGVVWYNDSKATNVGATLAAVNGLPGKLVLIAGGDGKGGDFAPLRPALANKARAVVLIGRDAPLLRTALEGAVPLRQAPDMETAVKMAADLAQPGDSVLLSPACASFDMFSGYEERGDVFAAAVRRWVL</sequence>
<dbReference type="EC" id="6.3.2.9" evidence="7 8"/>
<dbReference type="Gene3D" id="3.90.190.20">
    <property type="entry name" value="Mur ligase, C-terminal domain"/>
    <property type="match status" value="1"/>
</dbReference>
<feature type="domain" description="Mur ligase C-terminal" evidence="9">
    <location>
        <begin position="311"/>
        <end position="423"/>
    </location>
</feature>
<comment type="similarity">
    <text evidence="7">Belongs to the MurCDEF family.</text>
</comment>
<comment type="caution">
    <text evidence="11">The sequence shown here is derived from an EMBL/GenBank/DDBJ whole genome shotgun (WGS) entry which is preliminary data.</text>
</comment>
<dbReference type="EMBL" id="NFZW01000006">
    <property type="protein sequence ID" value="RFA37898.1"/>
    <property type="molecule type" value="Genomic_DNA"/>
</dbReference>
<dbReference type="PANTHER" id="PTHR43692">
    <property type="entry name" value="UDP-N-ACETYLMURAMOYLALANINE--D-GLUTAMATE LIGASE"/>
    <property type="match status" value="1"/>
</dbReference>
<feature type="binding site" evidence="7">
    <location>
        <begin position="118"/>
        <end position="124"/>
    </location>
    <ligand>
        <name>ATP</name>
        <dbReference type="ChEBI" id="CHEBI:30616"/>
    </ligand>
</feature>
<dbReference type="InterPro" id="IPR036565">
    <property type="entry name" value="Mur-like_cat_sf"/>
</dbReference>
<evidence type="ECO:0000256" key="3">
    <source>
        <dbReference type="ARBA" id="ARBA00022490"/>
    </source>
</evidence>
<dbReference type="Gene3D" id="3.40.50.720">
    <property type="entry name" value="NAD(P)-binding Rossmann-like Domain"/>
    <property type="match status" value="1"/>
</dbReference>
<organism evidence="11 12">
    <name type="scientific">Alkalilimnicola ehrlichii</name>
    <dbReference type="NCBI Taxonomy" id="351052"/>
    <lineage>
        <taxon>Bacteria</taxon>
        <taxon>Pseudomonadati</taxon>
        <taxon>Pseudomonadota</taxon>
        <taxon>Gammaproteobacteria</taxon>
        <taxon>Chromatiales</taxon>
        <taxon>Ectothiorhodospiraceae</taxon>
        <taxon>Alkalilimnicola</taxon>
    </lineage>
</organism>
<dbReference type="NCBIfam" id="TIGR01087">
    <property type="entry name" value="murD"/>
    <property type="match status" value="1"/>
</dbReference>
<comment type="pathway">
    <text evidence="2 7 8">Cell wall biogenesis; peptidoglycan biosynthesis.</text>
</comment>
<evidence type="ECO:0000313" key="11">
    <source>
        <dbReference type="EMBL" id="RFA37898.1"/>
    </source>
</evidence>
<accession>A0A3E0WYK7</accession>
<feature type="domain" description="Mur ligase central" evidence="10">
    <location>
        <begin position="116"/>
        <end position="289"/>
    </location>
</feature>
<dbReference type="SUPFAM" id="SSF51984">
    <property type="entry name" value="MurCD N-terminal domain"/>
    <property type="match status" value="1"/>
</dbReference>
<evidence type="ECO:0000256" key="6">
    <source>
        <dbReference type="ARBA" id="ARBA00022840"/>
    </source>
</evidence>
<protein>
    <recommendedName>
        <fullName evidence="7 8">UDP-N-acetylmuramoylalanine--D-glutamate ligase</fullName>
        <ecNumber evidence="7 8">6.3.2.9</ecNumber>
    </recommendedName>
    <alternativeName>
        <fullName evidence="7">D-glutamic acid-adding enzyme</fullName>
    </alternativeName>
    <alternativeName>
        <fullName evidence="7">UDP-N-acetylmuramoyl-L-alanyl-D-glutamate synthetase</fullName>
    </alternativeName>
</protein>
<dbReference type="Pfam" id="PF08245">
    <property type="entry name" value="Mur_ligase_M"/>
    <property type="match status" value="1"/>
</dbReference>
<dbReference type="SUPFAM" id="SSF53623">
    <property type="entry name" value="MurD-like peptide ligases, catalytic domain"/>
    <property type="match status" value="1"/>
</dbReference>
<dbReference type="Gene3D" id="3.40.1190.10">
    <property type="entry name" value="Mur-like, catalytic domain"/>
    <property type="match status" value="1"/>
</dbReference>
<keyword evidence="12" id="KW-1185">Reference proteome</keyword>
<evidence type="ECO:0000256" key="2">
    <source>
        <dbReference type="ARBA" id="ARBA00004752"/>
    </source>
</evidence>